<dbReference type="EMBL" id="CP020372">
    <property type="protein sequence ID" value="AUB85422.1"/>
    <property type="molecule type" value="Genomic_DNA"/>
</dbReference>
<dbReference type="AlphaFoldDB" id="A0A2K8UIR9"/>
<dbReference type="KEGG" id="tsy:THSYN_31355"/>
<sequence length="69" mass="7620">MMSKALTAEDVLPIVACLTPRERGRLLRLMTARPGGDAAVYRSVPPARDEFATDEEPLAWDAEGSRDFE</sequence>
<organism evidence="1 2">
    <name type="scientific">Candidatus Thiodictyon syntrophicum</name>
    <dbReference type="NCBI Taxonomy" id="1166950"/>
    <lineage>
        <taxon>Bacteria</taxon>
        <taxon>Pseudomonadati</taxon>
        <taxon>Pseudomonadota</taxon>
        <taxon>Gammaproteobacteria</taxon>
        <taxon>Chromatiales</taxon>
        <taxon>Chromatiaceae</taxon>
        <taxon>Thiodictyon</taxon>
    </lineage>
</organism>
<evidence type="ECO:0000313" key="2">
    <source>
        <dbReference type="Proteomes" id="UP000232638"/>
    </source>
</evidence>
<dbReference type="RefSeq" id="WP_100923047.1">
    <property type="nucleotide sequence ID" value="NZ_CP020372.1"/>
</dbReference>
<evidence type="ECO:0000313" key="1">
    <source>
        <dbReference type="EMBL" id="AUB85422.1"/>
    </source>
</evidence>
<dbReference type="Proteomes" id="UP000232638">
    <property type="component" value="Plasmid pTs485"/>
</dbReference>
<dbReference type="OrthoDB" id="5524637at2"/>
<reference evidence="1 2" key="1">
    <citation type="submission" date="2017-03" db="EMBL/GenBank/DDBJ databases">
        <title>Complete genome sequence of Candidatus 'Thiodictyon syntrophicum' sp. nov. strain Cad16T, a photolithoautotroph purple sulfur bacterium isolated from an alpine meromictic lake.</title>
        <authorList>
            <person name="Luedin S.M."/>
            <person name="Pothier J.F."/>
            <person name="Danza F."/>
            <person name="Storelli N."/>
            <person name="Wittwer M."/>
            <person name="Tonolla M."/>
        </authorList>
    </citation>
    <scope>NUCLEOTIDE SEQUENCE [LARGE SCALE GENOMIC DNA]</scope>
    <source>
        <strain evidence="1 2">Cad16T</strain>
        <plasmid evidence="2">Plasmid pts485</plasmid>
    </source>
</reference>
<gene>
    <name evidence="1" type="ORF">THSYN_31355</name>
</gene>
<keyword evidence="1" id="KW-0614">Plasmid</keyword>
<geneLocation type="plasmid" evidence="2">
    <name>pts485</name>
</geneLocation>
<protein>
    <submittedName>
        <fullName evidence="1">Uncharacterized protein</fullName>
    </submittedName>
</protein>
<proteinExistence type="predicted"/>
<accession>A0A2K8UIR9</accession>
<keyword evidence="2" id="KW-1185">Reference proteome</keyword>
<name>A0A2K8UIR9_9GAMM</name>